<protein>
    <submittedName>
        <fullName evidence="1">Uncharacterized protein</fullName>
    </submittedName>
</protein>
<accession>A0ACD0NXY4</accession>
<organism evidence="1 2">
    <name type="scientific">Violaceomyces palustris</name>
    <dbReference type="NCBI Taxonomy" id="1673888"/>
    <lineage>
        <taxon>Eukaryota</taxon>
        <taxon>Fungi</taxon>
        <taxon>Dikarya</taxon>
        <taxon>Basidiomycota</taxon>
        <taxon>Ustilaginomycotina</taxon>
        <taxon>Ustilaginomycetes</taxon>
        <taxon>Violaceomycetales</taxon>
        <taxon>Violaceomycetaceae</taxon>
        <taxon>Violaceomyces</taxon>
    </lineage>
</organism>
<evidence type="ECO:0000313" key="1">
    <source>
        <dbReference type="EMBL" id="PWN50595.1"/>
    </source>
</evidence>
<reference evidence="1 2" key="1">
    <citation type="journal article" date="2018" name="Mol. Biol. Evol.">
        <title>Broad Genomic Sampling Reveals a Smut Pathogenic Ancestry of the Fungal Clade Ustilaginomycotina.</title>
        <authorList>
            <person name="Kijpornyongpan T."/>
            <person name="Mondo S.J."/>
            <person name="Barry K."/>
            <person name="Sandor L."/>
            <person name="Lee J."/>
            <person name="Lipzen A."/>
            <person name="Pangilinan J."/>
            <person name="LaButti K."/>
            <person name="Hainaut M."/>
            <person name="Henrissat B."/>
            <person name="Grigoriev I.V."/>
            <person name="Spatafora J.W."/>
            <person name="Aime M.C."/>
        </authorList>
    </citation>
    <scope>NUCLEOTIDE SEQUENCE [LARGE SCALE GENOMIC DNA]</scope>
    <source>
        <strain evidence="1 2">SA 807</strain>
    </source>
</reference>
<dbReference type="EMBL" id="KZ819916">
    <property type="protein sequence ID" value="PWN50595.1"/>
    <property type="molecule type" value="Genomic_DNA"/>
</dbReference>
<keyword evidence="2" id="KW-1185">Reference proteome</keyword>
<sequence length="562" mass="59596">MTSSHPIPNPPSSQPASTSIAAALPLRSPVRITPTSRPTSTYASYVLVSSSSPSTVSSSFPLSHRAQNQDTTVVHDLSSSAPSNPPPRFQLLLPIIALIDASASILLGSLIIRHETSSEPDSHQRIRLALSVMGCAMLRSSTFAVVGFSKTIRDMGILVAAICLLSSLFLVSVANLLFQARGTLSPPPSPLHQVAPTYHQRRPLHPEPTFPILIGSQLAFTLLEWVSYIAVVGVKVPPGGNPIKARRWHRSLKDAAHLNNARSVDVRSIYDTEEDDEEDDDEDDDMGQSRAVAANTMEEYESDQRTEEVGSRRGKEVSERTPLQQQQSSPRPKSFGYGTLDSSGSAGGGAAAEVGRSFRSPTTPSRRSLRSQLSKLDVVGGSSSGDPNKSPRSARPVASTLSSIGFPTRSGGMETGEEEGEDEGEDDDDLDPNDIIDITSDRTISRQASRRRLALANHPARRTSGVSVKSGWRASAAGLEGGGSVAATGGGGVGLWRALSRSPPSQTTRSPKSSIASLPPWLAAREQPSGSSRVGIADGGGIRPTLSPTDTMTRSKSHNAIV</sequence>
<proteinExistence type="predicted"/>
<evidence type="ECO:0000313" key="2">
    <source>
        <dbReference type="Proteomes" id="UP000245626"/>
    </source>
</evidence>
<gene>
    <name evidence="1" type="ORF">IE53DRAFT_387085</name>
</gene>
<name>A0ACD0NXY4_9BASI</name>
<dbReference type="Proteomes" id="UP000245626">
    <property type="component" value="Unassembled WGS sequence"/>
</dbReference>